<organism evidence="1 2">
    <name type="scientific">Clostridium drakei</name>
    <dbReference type="NCBI Taxonomy" id="332101"/>
    <lineage>
        <taxon>Bacteria</taxon>
        <taxon>Bacillati</taxon>
        <taxon>Bacillota</taxon>
        <taxon>Clostridia</taxon>
        <taxon>Eubacteriales</taxon>
        <taxon>Clostridiaceae</taxon>
        <taxon>Clostridium</taxon>
    </lineage>
</organism>
<name>A0A2U8DQ36_9CLOT</name>
<dbReference type="KEGG" id="cdrk:B9W14_06760"/>
<accession>A0A2U8DQ36</accession>
<dbReference type="EMBL" id="CP020953">
    <property type="protein sequence ID" value="AWI04212.1"/>
    <property type="molecule type" value="Genomic_DNA"/>
</dbReference>
<dbReference type="RefSeq" id="WP_032077454.1">
    <property type="nucleotide sequence ID" value="NZ_CP020953.1"/>
</dbReference>
<keyword evidence="2" id="KW-1185">Reference proteome</keyword>
<proteinExistence type="predicted"/>
<evidence type="ECO:0000313" key="1">
    <source>
        <dbReference type="EMBL" id="AWI04212.1"/>
    </source>
</evidence>
<reference evidence="2" key="1">
    <citation type="submission" date="2017-04" db="EMBL/GenBank/DDBJ databases">
        <authorList>
            <person name="Song Y."/>
            <person name="Cho B.-K."/>
        </authorList>
    </citation>
    <scope>NUCLEOTIDE SEQUENCE [LARGE SCALE GENOMIC DNA]</scope>
    <source>
        <strain evidence="2">SL1</strain>
    </source>
</reference>
<evidence type="ECO:0000313" key="2">
    <source>
        <dbReference type="Proteomes" id="UP000244910"/>
    </source>
</evidence>
<protein>
    <submittedName>
        <fullName evidence="1">Uncharacterized protein</fullName>
    </submittedName>
</protein>
<gene>
    <name evidence="1" type="ORF">B9W14_06760</name>
</gene>
<dbReference type="Proteomes" id="UP000244910">
    <property type="component" value="Chromosome"/>
</dbReference>
<sequence length="113" mass="13222">MLNKVVHEKYKILLNKLYCKCNYQEFVVAFNMALRVHQRISKQESVFDYANFNLNVINTDNMLIPSVFEYYLNGNGEKENLNEDVFPLINVLCGNKASDTADELRQLFLNSYN</sequence>
<dbReference type="OrthoDB" id="1909624at2"/>
<dbReference type="AlphaFoldDB" id="A0A2U8DQ36"/>